<evidence type="ECO:0000313" key="1">
    <source>
        <dbReference type="EMBL" id="KAF9892049.1"/>
    </source>
</evidence>
<keyword evidence="2" id="KW-1185">Reference proteome</keyword>
<accession>A0AAD4GVT9</accession>
<evidence type="ECO:0000313" key="2">
    <source>
        <dbReference type="Proteomes" id="UP001194746"/>
    </source>
</evidence>
<organism evidence="1 2">
    <name type="scientific">Aspergillus nanangensis</name>
    <dbReference type="NCBI Taxonomy" id="2582783"/>
    <lineage>
        <taxon>Eukaryota</taxon>
        <taxon>Fungi</taxon>
        <taxon>Dikarya</taxon>
        <taxon>Ascomycota</taxon>
        <taxon>Pezizomycotina</taxon>
        <taxon>Eurotiomycetes</taxon>
        <taxon>Eurotiomycetidae</taxon>
        <taxon>Eurotiales</taxon>
        <taxon>Aspergillaceae</taxon>
        <taxon>Aspergillus</taxon>
        <taxon>Aspergillus subgen. Circumdati</taxon>
    </lineage>
</organism>
<dbReference type="Proteomes" id="UP001194746">
    <property type="component" value="Unassembled WGS sequence"/>
</dbReference>
<reference evidence="1" key="2">
    <citation type="submission" date="2020-02" db="EMBL/GenBank/DDBJ databases">
        <authorList>
            <person name="Gilchrist C.L.M."/>
            <person name="Chooi Y.-H."/>
        </authorList>
    </citation>
    <scope>NUCLEOTIDE SEQUENCE</scope>
    <source>
        <strain evidence="1">MST-FP2251</strain>
    </source>
</reference>
<sequence>MVQPRNELSPAAENLRPRLKVLRSDLIYTADIQYYRYKVPIVELEAHLAEVPFISEAYTLSVSDRESGSRVAALVRFHPEAMINPVGWTNMLKCFSRIALPKDAPCRFGLVPRGKVLLRALNESLPAPDTPFWNAVAENCYGYGWGMLDNTRLCDECVNGASVLVVLGSYFDYFHFQGDLMDMLDTCTERGEAYIAHVRDSHTAGGSEHKVMDSWFATIQACYVDVLNAKASCGLSIFPVDYSRGRYIYHVTELLYFLKIFINLGPLRLSMQLTPTVIQY</sequence>
<dbReference type="SUPFAM" id="SSF56801">
    <property type="entry name" value="Acetyl-CoA synthetase-like"/>
    <property type="match status" value="1"/>
</dbReference>
<dbReference type="EMBL" id="VCAU01000014">
    <property type="protein sequence ID" value="KAF9892049.1"/>
    <property type="molecule type" value="Genomic_DNA"/>
</dbReference>
<proteinExistence type="predicted"/>
<comment type="caution">
    <text evidence="1">The sequence shown here is derived from an EMBL/GenBank/DDBJ whole genome shotgun (WGS) entry which is preliminary data.</text>
</comment>
<dbReference type="AlphaFoldDB" id="A0AAD4GVT9"/>
<reference evidence="1" key="1">
    <citation type="journal article" date="2019" name="Beilstein J. Org. Chem.">
        <title>Nanangenines: drimane sesquiterpenoids as the dominant metabolite cohort of a novel Australian fungus, Aspergillus nanangensis.</title>
        <authorList>
            <person name="Lacey H.J."/>
            <person name="Gilchrist C.L.M."/>
            <person name="Crombie A."/>
            <person name="Kalaitzis J.A."/>
            <person name="Vuong D."/>
            <person name="Rutledge P.J."/>
            <person name="Turner P."/>
            <person name="Pitt J.I."/>
            <person name="Lacey E."/>
            <person name="Chooi Y.H."/>
            <person name="Piggott A.M."/>
        </authorList>
    </citation>
    <scope>NUCLEOTIDE SEQUENCE</scope>
    <source>
        <strain evidence="1">MST-FP2251</strain>
    </source>
</reference>
<protein>
    <submittedName>
        <fullName evidence="1">Uncharacterized protein</fullName>
    </submittedName>
</protein>
<gene>
    <name evidence="1" type="ORF">FE257_002455</name>
</gene>
<name>A0AAD4GVT9_ASPNN</name>